<protein>
    <submittedName>
        <fullName evidence="1">Uncharacterized protein</fullName>
    </submittedName>
</protein>
<sequence length="210" mass="23057">MLLLLLSPKALLLGLAAALLLLAAPSLSAGTASCNDYEDTIYDPSAPLIYVDPAIHRTSSIPFRPKSGPGPLSTYLQLSLPYAPAAAILDQLRATPGVDSSITSRGEAHITVITPPEFDSLLAPLNITADDINRIALRHDIQSARFLPVCLGRVKGTVPAKHPTRVYELYSLIVDDIYDDLLRIRRDIYRLYRRRGGQGALFRPEEFFPH</sequence>
<reference evidence="1" key="1">
    <citation type="submission" date="2022-06" db="EMBL/GenBank/DDBJ databases">
        <title>Phylogenomic reconstructions and comparative analyses of Kickxellomycotina fungi.</title>
        <authorList>
            <person name="Reynolds N.K."/>
            <person name="Stajich J.E."/>
            <person name="Barry K."/>
            <person name="Grigoriev I.V."/>
            <person name="Crous P."/>
            <person name="Smith M.E."/>
        </authorList>
    </citation>
    <scope>NUCLEOTIDE SEQUENCE</scope>
    <source>
        <strain evidence="1">RSA 2271</strain>
    </source>
</reference>
<accession>A0ACC1HTW6</accession>
<evidence type="ECO:0000313" key="1">
    <source>
        <dbReference type="EMBL" id="KAJ1680008.1"/>
    </source>
</evidence>
<dbReference type="Proteomes" id="UP001145114">
    <property type="component" value="Unassembled WGS sequence"/>
</dbReference>
<comment type="caution">
    <text evidence="1">The sequence shown here is derived from an EMBL/GenBank/DDBJ whole genome shotgun (WGS) entry which is preliminary data.</text>
</comment>
<organism evidence="1 2">
    <name type="scientific">Spiromyces aspiralis</name>
    <dbReference type="NCBI Taxonomy" id="68401"/>
    <lineage>
        <taxon>Eukaryota</taxon>
        <taxon>Fungi</taxon>
        <taxon>Fungi incertae sedis</taxon>
        <taxon>Zoopagomycota</taxon>
        <taxon>Kickxellomycotina</taxon>
        <taxon>Kickxellomycetes</taxon>
        <taxon>Kickxellales</taxon>
        <taxon>Kickxellaceae</taxon>
        <taxon>Spiromyces</taxon>
    </lineage>
</organism>
<gene>
    <name evidence="1" type="ORF">EV182_000871</name>
</gene>
<proteinExistence type="predicted"/>
<keyword evidence="2" id="KW-1185">Reference proteome</keyword>
<name>A0ACC1HTW6_9FUNG</name>
<dbReference type="EMBL" id="JAMZIH010000078">
    <property type="protein sequence ID" value="KAJ1680008.1"/>
    <property type="molecule type" value="Genomic_DNA"/>
</dbReference>
<evidence type="ECO:0000313" key="2">
    <source>
        <dbReference type="Proteomes" id="UP001145114"/>
    </source>
</evidence>
<feature type="non-terminal residue" evidence="1">
    <location>
        <position position="210"/>
    </location>
</feature>